<dbReference type="FunFam" id="3.20.20.70:FF:000010">
    <property type="entry name" value="2-isopropylmalate synthase"/>
    <property type="match status" value="1"/>
</dbReference>
<dbReference type="InterPro" id="IPR054691">
    <property type="entry name" value="LeuA/HCS_post-cat"/>
</dbReference>
<evidence type="ECO:0000256" key="7">
    <source>
        <dbReference type="RuleBase" id="RU003523"/>
    </source>
</evidence>
<dbReference type="PANTHER" id="PTHR10277">
    <property type="entry name" value="HOMOCITRATE SYNTHASE-RELATED"/>
    <property type="match status" value="1"/>
</dbReference>
<keyword evidence="4" id="KW-0028">Amino-acid biosynthesis</keyword>
<dbReference type="GO" id="GO:0003852">
    <property type="term" value="F:2-isopropylmalate synthase activity"/>
    <property type="evidence" value="ECO:0007669"/>
    <property type="project" value="UniProtKB-EC"/>
</dbReference>
<dbReference type="NCBIfam" id="NF002086">
    <property type="entry name" value="PRK00915.1-3"/>
    <property type="match status" value="1"/>
</dbReference>
<name>A0A8T5GGQ6_9ARCH</name>
<evidence type="ECO:0000313" key="9">
    <source>
        <dbReference type="EMBL" id="MBT4870887.1"/>
    </source>
</evidence>
<comment type="pathway">
    <text evidence="1">Amino-acid biosynthesis; L-leucine biosynthesis; L-leucine from 3-methyl-2-oxobutanoate: step 1/4.</text>
</comment>
<dbReference type="FunFam" id="1.10.238.260:FF:000001">
    <property type="entry name" value="2-isopropylmalate synthase"/>
    <property type="match status" value="1"/>
</dbReference>
<comment type="caution">
    <text evidence="9">The sequence shown here is derived from an EMBL/GenBank/DDBJ whole genome shotgun (WGS) entry which is preliminary data.</text>
</comment>
<keyword evidence="5 7" id="KW-0808">Transferase</keyword>
<dbReference type="Gene3D" id="1.10.238.260">
    <property type="match status" value="1"/>
</dbReference>
<feature type="domain" description="Pyruvate carboxyltransferase" evidence="8">
    <location>
        <begin position="4"/>
        <end position="267"/>
    </location>
</feature>
<dbReference type="CDD" id="cd07940">
    <property type="entry name" value="DRE_TIM_IPMS"/>
    <property type="match status" value="1"/>
</dbReference>
<dbReference type="PROSITE" id="PS50991">
    <property type="entry name" value="PYR_CT"/>
    <property type="match status" value="1"/>
</dbReference>
<keyword evidence="3" id="KW-0432">Leucine biosynthesis</keyword>
<organism evidence="9 10">
    <name type="scientific">Candidatus Iainarchaeum sp</name>
    <dbReference type="NCBI Taxonomy" id="3101447"/>
    <lineage>
        <taxon>Archaea</taxon>
        <taxon>Candidatus Iainarchaeota</taxon>
        <taxon>Candidatus Iainarchaeia</taxon>
        <taxon>Candidatus Iainarchaeales</taxon>
        <taxon>Candidatus Iainarchaeaceae</taxon>
        <taxon>Candidatus Iainarchaeum</taxon>
    </lineage>
</organism>
<proteinExistence type="inferred from homology"/>
<dbReference type="Proteomes" id="UP000722459">
    <property type="component" value="Unassembled WGS sequence"/>
</dbReference>
<dbReference type="InterPro" id="IPR013785">
    <property type="entry name" value="Aldolase_TIM"/>
</dbReference>
<gene>
    <name evidence="9" type="ORF">HON47_04895</name>
</gene>
<dbReference type="InterPro" id="IPR050073">
    <property type="entry name" value="2-IPM_HCS-like"/>
</dbReference>
<evidence type="ECO:0000256" key="4">
    <source>
        <dbReference type="ARBA" id="ARBA00022605"/>
    </source>
</evidence>
<dbReference type="AlphaFoldDB" id="A0A8T5GGQ6"/>
<dbReference type="Pfam" id="PF00682">
    <property type="entry name" value="HMGL-like"/>
    <property type="match status" value="1"/>
</dbReference>
<evidence type="ECO:0000256" key="2">
    <source>
        <dbReference type="ARBA" id="ARBA00012973"/>
    </source>
</evidence>
<dbReference type="InterPro" id="IPR000891">
    <property type="entry name" value="PYR_CT"/>
</dbReference>
<evidence type="ECO:0000256" key="1">
    <source>
        <dbReference type="ARBA" id="ARBA00004689"/>
    </source>
</evidence>
<protein>
    <recommendedName>
        <fullName evidence="2">2-isopropylmalate synthase</fullName>
        <ecNumber evidence="2">2.3.3.13</ecNumber>
    </recommendedName>
</protein>
<accession>A0A8T5GGQ6</accession>
<dbReference type="GO" id="GO:0009098">
    <property type="term" value="P:L-leucine biosynthetic process"/>
    <property type="evidence" value="ECO:0007669"/>
    <property type="project" value="UniProtKB-KW"/>
</dbReference>
<reference evidence="9" key="1">
    <citation type="journal article" date="2021" name="ISME J.">
        <title>Mercury methylation by metabolically versatile and cosmopolitan marine bacteria.</title>
        <authorList>
            <person name="Lin H."/>
            <person name="Ascher D.B."/>
            <person name="Myung Y."/>
            <person name="Lamborg C.H."/>
            <person name="Hallam S.J."/>
            <person name="Gionfriddo C.M."/>
            <person name="Holt K.E."/>
            <person name="Moreau J.W."/>
        </authorList>
    </citation>
    <scope>NUCLEOTIDE SEQUENCE</scope>
    <source>
        <strain evidence="9">SI075_bin30</strain>
    </source>
</reference>
<dbReference type="EC" id="2.3.3.13" evidence="2"/>
<dbReference type="PROSITE" id="PS00816">
    <property type="entry name" value="AIPM_HOMOCIT_SYNTH_2"/>
    <property type="match status" value="1"/>
</dbReference>
<keyword evidence="6" id="KW-0100">Branched-chain amino acid biosynthesis</keyword>
<evidence type="ECO:0000259" key="8">
    <source>
        <dbReference type="PROSITE" id="PS50991"/>
    </source>
</evidence>
<evidence type="ECO:0000256" key="3">
    <source>
        <dbReference type="ARBA" id="ARBA00022430"/>
    </source>
</evidence>
<dbReference type="EMBL" id="JABJNZ010000062">
    <property type="protein sequence ID" value="MBT4870887.1"/>
    <property type="molecule type" value="Genomic_DNA"/>
</dbReference>
<evidence type="ECO:0000256" key="6">
    <source>
        <dbReference type="ARBA" id="ARBA00023304"/>
    </source>
</evidence>
<dbReference type="Pfam" id="PF22617">
    <property type="entry name" value="HCS_D2"/>
    <property type="match status" value="1"/>
</dbReference>
<dbReference type="PROSITE" id="PS00815">
    <property type="entry name" value="AIPM_HOMOCIT_SYNTH_1"/>
    <property type="match status" value="1"/>
</dbReference>
<dbReference type="InterPro" id="IPR002034">
    <property type="entry name" value="AIPM/Hcit_synth_CS"/>
</dbReference>
<dbReference type="Gene3D" id="3.20.20.70">
    <property type="entry name" value="Aldolase class I"/>
    <property type="match status" value="1"/>
</dbReference>
<evidence type="ECO:0000313" key="10">
    <source>
        <dbReference type="Proteomes" id="UP000722459"/>
    </source>
</evidence>
<dbReference type="PANTHER" id="PTHR10277:SF9">
    <property type="entry name" value="2-ISOPROPYLMALATE SYNTHASE 1, CHLOROPLASTIC-RELATED"/>
    <property type="match status" value="1"/>
</dbReference>
<keyword evidence="9" id="KW-0012">Acyltransferase</keyword>
<sequence>MEQIKIFDTTLRDGEQSPGASMNTEEKIRVAKQLEILGVDIMEAGFPLASEDDFNAVSEISKIIKNSTIAALARALPKDVERAGEAIKDAKKGRIHTFIGTSNVQMEKQFNITKEKAIQLSVDAVKLAKTYTPDVEFSAMDATRTDIDFLYNILEKTIAAGATTVNIPDTVGYTLPEEFGKMIKGIKKNVPNIDQAIISVHCHNDLGLAVANSLESIKNGARQVECTINGLGERAGNAALEEIVMSLKTRRDHYGEFETNINTTKIIRTSRLVSKLTGMRVQRNKAIVGKNAFAHESGIHQDGVIKHRATYEIMNPKDVGLEESDIVLGKHSGRNAIKQKLAKLGIKADDEAVNKFFPVFKRIADEQKEVSDKEVLNYFKKHKMLDLE</sequence>
<dbReference type="SUPFAM" id="SSF51569">
    <property type="entry name" value="Aldolase"/>
    <property type="match status" value="1"/>
</dbReference>
<evidence type="ECO:0000256" key="5">
    <source>
        <dbReference type="ARBA" id="ARBA00022679"/>
    </source>
</evidence>
<comment type="similarity">
    <text evidence="7">Belongs to the alpha-IPM synthase/homocitrate synthase family.</text>
</comment>